<keyword evidence="4" id="KW-1185">Reference proteome</keyword>
<dbReference type="InterPro" id="IPR007313">
    <property type="entry name" value="FxsA"/>
</dbReference>
<feature type="region of interest" description="Disordered" evidence="1">
    <location>
        <begin position="103"/>
        <end position="122"/>
    </location>
</feature>
<dbReference type="NCBIfam" id="NF008527">
    <property type="entry name" value="PRK11463.1-1"/>
    <property type="match status" value="1"/>
</dbReference>
<dbReference type="Proteomes" id="UP001501447">
    <property type="component" value="Unassembled WGS sequence"/>
</dbReference>
<name>A0ABN3PP80_9ACTN</name>
<keyword evidence="2" id="KW-0812">Transmembrane</keyword>
<feature type="transmembrane region" description="Helical" evidence="2">
    <location>
        <begin position="68"/>
        <end position="85"/>
    </location>
</feature>
<feature type="transmembrane region" description="Helical" evidence="2">
    <location>
        <begin position="42"/>
        <end position="62"/>
    </location>
</feature>
<dbReference type="RefSeq" id="WP_344561491.1">
    <property type="nucleotide sequence ID" value="NZ_BAAARJ010000001.1"/>
</dbReference>
<evidence type="ECO:0000313" key="3">
    <source>
        <dbReference type="EMBL" id="GAA2594211.1"/>
    </source>
</evidence>
<dbReference type="PANTHER" id="PTHR35335:SF1">
    <property type="entry name" value="UPF0716 PROTEIN FXSA"/>
    <property type="match status" value="1"/>
</dbReference>
<feature type="region of interest" description="Disordered" evidence="1">
    <location>
        <begin position="193"/>
        <end position="217"/>
    </location>
</feature>
<organism evidence="3 4">
    <name type="scientific">Streptomyces axinellae</name>
    <dbReference type="NCBI Taxonomy" id="552788"/>
    <lineage>
        <taxon>Bacteria</taxon>
        <taxon>Bacillati</taxon>
        <taxon>Actinomycetota</taxon>
        <taxon>Actinomycetes</taxon>
        <taxon>Kitasatosporales</taxon>
        <taxon>Streptomycetaceae</taxon>
        <taxon>Streptomyces</taxon>
    </lineage>
</organism>
<gene>
    <name evidence="3" type="ORF">GCM10009863_04200</name>
</gene>
<proteinExistence type="predicted"/>
<dbReference type="Pfam" id="PF04186">
    <property type="entry name" value="FxsA"/>
    <property type="match status" value="1"/>
</dbReference>
<dbReference type="PANTHER" id="PTHR35335">
    <property type="entry name" value="UPF0716 PROTEIN FXSA"/>
    <property type="match status" value="1"/>
</dbReference>
<evidence type="ECO:0000256" key="2">
    <source>
        <dbReference type="SAM" id="Phobius"/>
    </source>
</evidence>
<feature type="region of interest" description="Disordered" evidence="1">
    <location>
        <begin position="1"/>
        <end position="37"/>
    </location>
</feature>
<dbReference type="EMBL" id="BAAARJ010000001">
    <property type="protein sequence ID" value="GAA2594211.1"/>
    <property type="molecule type" value="Genomic_DNA"/>
</dbReference>
<keyword evidence="2" id="KW-0472">Membrane</keyword>
<protein>
    <submittedName>
        <fullName evidence="3">FxsA family protein</fullName>
    </submittedName>
</protein>
<feature type="compositionally biased region" description="Low complexity" evidence="1">
    <location>
        <begin position="103"/>
        <end position="115"/>
    </location>
</feature>
<comment type="caution">
    <text evidence="3">The sequence shown here is derived from an EMBL/GenBank/DDBJ whole genome shotgun (WGS) entry which is preliminary data.</text>
</comment>
<evidence type="ECO:0000313" key="4">
    <source>
        <dbReference type="Proteomes" id="UP001501447"/>
    </source>
</evidence>
<keyword evidence="2" id="KW-1133">Transmembrane helix</keyword>
<feature type="transmembrane region" description="Helical" evidence="2">
    <location>
        <begin position="129"/>
        <end position="152"/>
    </location>
</feature>
<sequence length="217" mass="22854">MTTRAPFPYEPSGQEQGDGAGGPGGPGQGPGGPRRRSKTRTLLPLAVAAWVVLEIWLLTLLADATSGLIVLIVLVAGFVLGSAVIKRAGRRAWRNLAETVQRAQEQGGGAEPQPEAEGRAGRGSGMAMLGGLLIMIPGLASDAVGLLCLFPPTAKLLRGTTKRYLERRSGFAPGTLGDAYQQARGAEERIRMHRPDGKVVQGEVVPDEERDKGKGKD</sequence>
<feature type="compositionally biased region" description="Gly residues" evidence="1">
    <location>
        <begin position="16"/>
        <end position="32"/>
    </location>
</feature>
<accession>A0ABN3PP80</accession>
<feature type="compositionally biased region" description="Basic and acidic residues" evidence="1">
    <location>
        <begin position="207"/>
        <end position="217"/>
    </location>
</feature>
<reference evidence="3 4" key="1">
    <citation type="journal article" date="2019" name="Int. J. Syst. Evol. Microbiol.">
        <title>The Global Catalogue of Microorganisms (GCM) 10K type strain sequencing project: providing services to taxonomists for standard genome sequencing and annotation.</title>
        <authorList>
            <consortium name="The Broad Institute Genomics Platform"/>
            <consortium name="The Broad Institute Genome Sequencing Center for Infectious Disease"/>
            <person name="Wu L."/>
            <person name="Ma J."/>
        </authorList>
    </citation>
    <scope>NUCLEOTIDE SEQUENCE [LARGE SCALE GENOMIC DNA]</scope>
    <source>
        <strain evidence="3 4">JCM 16373</strain>
    </source>
</reference>
<dbReference type="NCBIfam" id="NF008528">
    <property type="entry name" value="PRK11463.1-2"/>
    <property type="match status" value="1"/>
</dbReference>
<evidence type="ECO:0000256" key="1">
    <source>
        <dbReference type="SAM" id="MobiDB-lite"/>
    </source>
</evidence>